<feature type="domain" description="Orc1-like AAA ATPase" evidence="2">
    <location>
        <begin position="169"/>
        <end position="345"/>
    </location>
</feature>
<dbReference type="AlphaFoldDB" id="A0AAD2PU33"/>
<comment type="caution">
    <text evidence="3">The sequence shown here is derived from an EMBL/GenBank/DDBJ whole genome shotgun (WGS) entry which is preliminary data.</text>
</comment>
<dbReference type="SUPFAM" id="SSF52540">
    <property type="entry name" value="P-loop containing nucleoside triphosphate hydrolases"/>
    <property type="match status" value="1"/>
</dbReference>
<evidence type="ECO:0000313" key="3">
    <source>
        <dbReference type="EMBL" id="CAJ1947783.1"/>
    </source>
</evidence>
<dbReference type="EMBL" id="CAKOGP040001736">
    <property type="protein sequence ID" value="CAJ1947783.1"/>
    <property type="molecule type" value="Genomic_DNA"/>
</dbReference>
<dbReference type="PANTHER" id="PTHR43642">
    <property type="entry name" value="HYBRID SIGNAL TRANSDUCTION HISTIDINE KINASE G"/>
    <property type="match status" value="1"/>
</dbReference>
<dbReference type="Proteomes" id="UP001295423">
    <property type="component" value="Unassembled WGS sequence"/>
</dbReference>
<proteinExistence type="predicted"/>
<dbReference type="InterPro" id="IPR053159">
    <property type="entry name" value="Hybrid_Histidine_Kinase"/>
</dbReference>
<accession>A0AAD2PU33</accession>
<name>A0AAD2PU33_9STRA</name>
<dbReference type="PANTHER" id="PTHR43642:SF1">
    <property type="entry name" value="HYBRID SIGNAL TRANSDUCTION HISTIDINE KINASE G"/>
    <property type="match status" value="1"/>
</dbReference>
<reference evidence="3" key="1">
    <citation type="submission" date="2023-08" db="EMBL/GenBank/DDBJ databases">
        <authorList>
            <person name="Audoor S."/>
            <person name="Bilcke G."/>
        </authorList>
    </citation>
    <scope>NUCLEOTIDE SEQUENCE</scope>
</reference>
<evidence type="ECO:0000259" key="2">
    <source>
        <dbReference type="Pfam" id="PF13191"/>
    </source>
</evidence>
<dbReference type="Pfam" id="PF13191">
    <property type="entry name" value="AAA_16"/>
    <property type="match status" value="1"/>
</dbReference>
<evidence type="ECO:0000313" key="4">
    <source>
        <dbReference type="Proteomes" id="UP001295423"/>
    </source>
</evidence>
<feature type="compositionally biased region" description="Acidic residues" evidence="1">
    <location>
        <begin position="60"/>
        <end position="69"/>
    </location>
</feature>
<evidence type="ECO:0000256" key="1">
    <source>
        <dbReference type="SAM" id="MobiDB-lite"/>
    </source>
</evidence>
<protein>
    <recommendedName>
        <fullName evidence="2">Orc1-like AAA ATPase domain-containing protein</fullName>
    </recommendedName>
</protein>
<dbReference type="InterPro" id="IPR027417">
    <property type="entry name" value="P-loop_NTPase"/>
</dbReference>
<keyword evidence="4" id="KW-1185">Reference proteome</keyword>
<sequence>MLSEESIIVQDDFMRIKEHHISAVPGTPSTTASTPQTNLRYLHHSGSMSNMPKIKSLLSSDDDSSETSELEVSRRSGPGSIRMRKRVKFQELIKIKMVEKPDPLVVQKQRKRKEELAAIDNKLKMDAIGVVGRQEESKTLKECLERMVTAKRSFDKAMKFDSGFLKIPSKELVLIRGNGGVGKTTVARKLRSFVARSKGGLFVEGKFDVDSKVPFVAIANMFRKVCREILSMCEQSASHIGDILYTELGDQRDILLCLVPELAEILGDHIDSDDEDSGSGTETFDAEHVQQRSKYAFRVLSRALSAVVSPLVLLIDDIQWADMASMDFVNHLICDEQNPNPFMIIGCYRSNNNDEMLPPNSPLMERIQSMTESQDNFRYNLTEISLKNCTFDNVQEMLMAMMSIDDKDKVEGLAEICFKRTKGNPYFVIEFMETLTHEWLLKFNLVSWKWTWNEKEIEKRTFSTGRLVDMLQSRIQHLSVPAKTFLQCAACLGSFFQKSIMTVIWNEYYNGSEAASVEDLIKTLSDQRIIEQASTGDYDDDFNNGDDDSDDSDDTFQWVHNIIQEVAQDLLLLNGSNKSVRPKVGRILLHFLDKEQLQDHLFIVADLINHGEVTAGNAIECATLNLRAARKARNIAAFQSASSYASNGILVLPRDKWTSHRELTVELCTMGAMMELALENGEAFDDYSAMVFDQKDCTEIEAMPLKVSRVCKLSTVDVEYQEAVDYGLATLKDWGTSILRTKWRLPLQARTKLSKTICMAKSAPAPEDIHDTLGTITDPELLNTMKMLSNLGNACWVSKQVFLNILVICKIVELTLKHGLNDAAAPAFASLGMLTIAVRHDVKTGSRFARLALAIQDHMNASSKAETLFIAYTYCLCHTESLESMALPFSRAYSSGLSVGRNDYAVWSLVCNRILVPWMLGKSLVSLRGYCPEVLSQAEDVSQRVQGTVVKIFWQAMINFFTSSPDGSSEPMDVRQLSQLEGKIFSAKNYKGTDVVALACVHLVQGELLLFFDVEKAGERALEHGDRFVNDAPAMFIGVMETFHRAVALYAMARKTKKRKYRKAAIGLRKRIEKMQDTGNPNVKHYDIFLNAEQAALDNRNDLAETRYRRAIVYAARTGHLHHTALFNERYAEFLNDVKDDEYEARHRKNEAIRFYREWGAFAKASELSKEL</sequence>
<gene>
    <name evidence="3" type="ORF">CYCCA115_LOCUS11306</name>
</gene>
<feature type="region of interest" description="Disordered" evidence="1">
    <location>
        <begin position="44"/>
        <end position="81"/>
    </location>
</feature>
<dbReference type="InterPro" id="IPR041664">
    <property type="entry name" value="AAA_16"/>
</dbReference>
<organism evidence="3 4">
    <name type="scientific">Cylindrotheca closterium</name>
    <dbReference type="NCBI Taxonomy" id="2856"/>
    <lineage>
        <taxon>Eukaryota</taxon>
        <taxon>Sar</taxon>
        <taxon>Stramenopiles</taxon>
        <taxon>Ochrophyta</taxon>
        <taxon>Bacillariophyta</taxon>
        <taxon>Bacillariophyceae</taxon>
        <taxon>Bacillariophycidae</taxon>
        <taxon>Bacillariales</taxon>
        <taxon>Bacillariaceae</taxon>
        <taxon>Cylindrotheca</taxon>
    </lineage>
</organism>